<dbReference type="GO" id="GO:0000981">
    <property type="term" value="F:DNA-binding transcription factor activity, RNA polymerase II-specific"/>
    <property type="evidence" value="ECO:0007669"/>
    <property type="project" value="TreeGrafter"/>
</dbReference>
<dbReference type="PANTHER" id="PTHR13935">
    <property type="entry name" value="ACHAETE-SCUTE TRANSCRIPTION FACTOR-RELATED"/>
    <property type="match status" value="1"/>
</dbReference>
<gene>
    <name evidence="9" type="ORF">RDI58_007818</name>
</gene>
<evidence type="ECO:0000256" key="1">
    <source>
        <dbReference type="ARBA" id="ARBA00004123"/>
    </source>
</evidence>
<dbReference type="InterPro" id="IPR015660">
    <property type="entry name" value="MASH1/Ascl1a-like"/>
</dbReference>
<dbReference type="Gene3D" id="4.10.280.10">
    <property type="entry name" value="Helix-loop-helix DNA-binding domain"/>
    <property type="match status" value="1"/>
</dbReference>
<keyword evidence="10" id="KW-1185">Reference proteome</keyword>
<proteinExistence type="predicted"/>
<keyword evidence="5" id="KW-0804">Transcription</keyword>
<keyword evidence="7" id="KW-0175">Coiled coil</keyword>
<feature type="domain" description="BHLH" evidence="8">
    <location>
        <begin position="75"/>
        <end position="127"/>
    </location>
</feature>
<dbReference type="GO" id="GO:0090575">
    <property type="term" value="C:RNA polymerase II transcription regulator complex"/>
    <property type="evidence" value="ECO:0007669"/>
    <property type="project" value="TreeGrafter"/>
</dbReference>
<evidence type="ECO:0000313" key="9">
    <source>
        <dbReference type="EMBL" id="KAK6794365.1"/>
    </source>
</evidence>
<reference evidence="9 10" key="1">
    <citation type="submission" date="2024-02" db="EMBL/GenBank/DDBJ databases">
        <title>de novo genome assembly of Solanum bulbocastanum strain 11H21.</title>
        <authorList>
            <person name="Hosaka A.J."/>
        </authorList>
    </citation>
    <scope>NUCLEOTIDE SEQUENCE [LARGE SCALE GENOMIC DNA]</scope>
    <source>
        <tissue evidence="9">Young leaves</tissue>
    </source>
</reference>
<dbReference type="GO" id="GO:0046983">
    <property type="term" value="F:protein dimerization activity"/>
    <property type="evidence" value="ECO:0007669"/>
    <property type="project" value="InterPro"/>
</dbReference>
<evidence type="ECO:0000256" key="3">
    <source>
        <dbReference type="ARBA" id="ARBA00023015"/>
    </source>
</evidence>
<protein>
    <recommendedName>
        <fullName evidence="8">BHLH domain-containing protein</fullName>
    </recommendedName>
</protein>
<evidence type="ECO:0000313" key="10">
    <source>
        <dbReference type="Proteomes" id="UP001371456"/>
    </source>
</evidence>
<dbReference type="Proteomes" id="UP001371456">
    <property type="component" value="Unassembled WGS sequence"/>
</dbReference>
<dbReference type="SUPFAM" id="SSF47459">
    <property type="entry name" value="HLH, helix-loop-helix DNA-binding domain"/>
    <property type="match status" value="1"/>
</dbReference>
<keyword evidence="6" id="KW-0539">Nucleus</keyword>
<keyword evidence="3" id="KW-0805">Transcription regulation</keyword>
<comment type="subunit">
    <text evidence="2">Homodimer.</text>
</comment>
<organism evidence="9 10">
    <name type="scientific">Solanum bulbocastanum</name>
    <name type="common">Wild potato</name>
    <dbReference type="NCBI Taxonomy" id="147425"/>
    <lineage>
        <taxon>Eukaryota</taxon>
        <taxon>Viridiplantae</taxon>
        <taxon>Streptophyta</taxon>
        <taxon>Embryophyta</taxon>
        <taxon>Tracheophyta</taxon>
        <taxon>Spermatophyta</taxon>
        <taxon>Magnoliopsida</taxon>
        <taxon>eudicotyledons</taxon>
        <taxon>Gunneridae</taxon>
        <taxon>Pentapetalae</taxon>
        <taxon>asterids</taxon>
        <taxon>lamiids</taxon>
        <taxon>Solanales</taxon>
        <taxon>Solanaceae</taxon>
        <taxon>Solanoideae</taxon>
        <taxon>Solaneae</taxon>
        <taxon>Solanum</taxon>
    </lineage>
</organism>
<dbReference type="InterPro" id="IPR011598">
    <property type="entry name" value="bHLH_dom"/>
</dbReference>
<dbReference type="CDD" id="cd18914">
    <property type="entry name" value="bHLH_AtORG2_like"/>
    <property type="match status" value="1"/>
</dbReference>
<dbReference type="PROSITE" id="PS50888">
    <property type="entry name" value="BHLH"/>
    <property type="match status" value="1"/>
</dbReference>
<keyword evidence="4" id="KW-0238">DNA-binding</keyword>
<evidence type="ECO:0000259" key="8">
    <source>
        <dbReference type="PROSITE" id="PS50888"/>
    </source>
</evidence>
<feature type="coiled-coil region" evidence="7">
    <location>
        <begin position="117"/>
        <end position="144"/>
    </location>
</feature>
<dbReference type="EMBL" id="JBANQN010000003">
    <property type="protein sequence ID" value="KAK6794365.1"/>
    <property type="molecule type" value="Genomic_DNA"/>
</dbReference>
<dbReference type="InterPro" id="IPR036638">
    <property type="entry name" value="HLH_DNA-bd_sf"/>
</dbReference>
<dbReference type="FunFam" id="4.10.280.10:FF:000085">
    <property type="entry name" value="Transcription factor bHLH126"/>
    <property type="match status" value="1"/>
</dbReference>
<comment type="caution">
    <text evidence="9">The sequence shown here is derived from an EMBL/GenBank/DDBJ whole genome shotgun (WGS) entry which is preliminary data.</text>
</comment>
<evidence type="ECO:0000256" key="2">
    <source>
        <dbReference type="ARBA" id="ARBA00011738"/>
    </source>
</evidence>
<dbReference type="AlphaFoldDB" id="A0AAN8YJ02"/>
<evidence type="ECO:0000256" key="4">
    <source>
        <dbReference type="ARBA" id="ARBA00023125"/>
    </source>
</evidence>
<name>A0AAN8YJ02_SOLBU</name>
<evidence type="ECO:0000256" key="5">
    <source>
        <dbReference type="ARBA" id="ARBA00023163"/>
    </source>
</evidence>
<sequence length="253" mass="28620">MFSLQASDDLLIQILSNSCQQSKNISQDPVMDFASMETTRTHIPPNINSQKKRISKRKLNTNNEDGIASDDRFKLRKIIHRDIERQRRQEMAALYSSLRSLLPLQYVKGKRSVSDHMHEAVNYIKEMQGNIKELEKQRDLLMKSSPLPNSIRHGTENGSTDSGFTDCTVTVSPCLQGGVQISISVDCKGKIFPLSRILGELLKQGINMVSCVSVKADQRSLYTIHTEACDMNNIDHLALQQKVIDMINLDLQF</sequence>
<dbReference type="SMART" id="SM00353">
    <property type="entry name" value="HLH"/>
    <property type="match status" value="1"/>
</dbReference>
<evidence type="ECO:0000256" key="6">
    <source>
        <dbReference type="ARBA" id="ARBA00023242"/>
    </source>
</evidence>
<accession>A0AAN8YJ02</accession>
<dbReference type="PANTHER" id="PTHR13935:SF106">
    <property type="entry name" value="ACHAETE-SCUTE COMPLEX PROTEIN T5-RELATED"/>
    <property type="match status" value="1"/>
</dbReference>
<dbReference type="GO" id="GO:0000977">
    <property type="term" value="F:RNA polymerase II transcription regulatory region sequence-specific DNA binding"/>
    <property type="evidence" value="ECO:0007669"/>
    <property type="project" value="TreeGrafter"/>
</dbReference>
<comment type="subcellular location">
    <subcellularLocation>
        <location evidence="1">Nucleus</location>
    </subcellularLocation>
</comment>
<dbReference type="Pfam" id="PF00010">
    <property type="entry name" value="HLH"/>
    <property type="match status" value="1"/>
</dbReference>
<evidence type="ECO:0000256" key="7">
    <source>
        <dbReference type="SAM" id="Coils"/>
    </source>
</evidence>